<sequence length="90" mass="10377">MFIFRQEVMNWIIDAKRKLINELDRLSELGSRRSGSTCISRRSKDGSRQAARTHVKAKLATLLGQCELQSKEVQLLIKNKLFKQKNRSSS</sequence>
<comment type="caution">
    <text evidence="1">The sequence shown here is derived from an EMBL/GenBank/DDBJ whole genome shotgun (WGS) entry which is preliminary data.</text>
</comment>
<protein>
    <submittedName>
        <fullName evidence="1">Uncharacterized protein</fullName>
    </submittedName>
</protein>
<keyword evidence="2" id="KW-1185">Reference proteome</keyword>
<gene>
    <name evidence="1" type="ORF">LSH36_1052g00001</name>
</gene>
<evidence type="ECO:0000313" key="2">
    <source>
        <dbReference type="Proteomes" id="UP001208570"/>
    </source>
</evidence>
<evidence type="ECO:0000313" key="1">
    <source>
        <dbReference type="EMBL" id="KAK2141729.1"/>
    </source>
</evidence>
<dbReference type="Proteomes" id="UP001208570">
    <property type="component" value="Unassembled WGS sequence"/>
</dbReference>
<dbReference type="EMBL" id="JAODUP010001052">
    <property type="protein sequence ID" value="KAK2141729.1"/>
    <property type="molecule type" value="Genomic_DNA"/>
</dbReference>
<organism evidence="1 2">
    <name type="scientific">Paralvinella palmiformis</name>
    <dbReference type="NCBI Taxonomy" id="53620"/>
    <lineage>
        <taxon>Eukaryota</taxon>
        <taxon>Metazoa</taxon>
        <taxon>Spiralia</taxon>
        <taxon>Lophotrochozoa</taxon>
        <taxon>Annelida</taxon>
        <taxon>Polychaeta</taxon>
        <taxon>Sedentaria</taxon>
        <taxon>Canalipalpata</taxon>
        <taxon>Terebellida</taxon>
        <taxon>Terebelliformia</taxon>
        <taxon>Alvinellidae</taxon>
        <taxon>Paralvinella</taxon>
    </lineage>
</organism>
<proteinExistence type="predicted"/>
<dbReference type="AlphaFoldDB" id="A0AAD9MSU3"/>
<reference evidence="1" key="1">
    <citation type="journal article" date="2023" name="Mol. Biol. Evol.">
        <title>Third-Generation Sequencing Reveals the Adaptive Role of the Epigenome in Three Deep-Sea Polychaetes.</title>
        <authorList>
            <person name="Perez M."/>
            <person name="Aroh O."/>
            <person name="Sun Y."/>
            <person name="Lan Y."/>
            <person name="Juniper S.K."/>
            <person name="Young C.R."/>
            <person name="Angers B."/>
            <person name="Qian P.Y."/>
        </authorList>
    </citation>
    <scope>NUCLEOTIDE SEQUENCE</scope>
    <source>
        <strain evidence="1">P08H-3</strain>
    </source>
</reference>
<name>A0AAD9MSU3_9ANNE</name>
<accession>A0AAD9MSU3</accession>